<dbReference type="Pfam" id="PF00443">
    <property type="entry name" value="UCH"/>
    <property type="match status" value="1"/>
</dbReference>
<dbReference type="GO" id="GO:0004843">
    <property type="term" value="F:cysteine-type deubiquitinase activity"/>
    <property type="evidence" value="ECO:0007669"/>
    <property type="project" value="UniProtKB-EC"/>
</dbReference>
<proteinExistence type="predicted"/>
<dbReference type="InParanoid" id="A0A1X7T4U2"/>
<dbReference type="EnsemblMetazoa" id="Aqu2.1.09508_001">
    <property type="protein sequence ID" value="Aqu2.1.09508_001"/>
    <property type="gene ID" value="Aqu2.1.09508"/>
</dbReference>
<dbReference type="InterPro" id="IPR050185">
    <property type="entry name" value="Ub_carboxyl-term_hydrolase"/>
</dbReference>
<evidence type="ECO:0000313" key="4">
    <source>
        <dbReference type="EnsemblMetazoa" id="Aqu2.1.09508_001"/>
    </source>
</evidence>
<evidence type="ECO:0000256" key="1">
    <source>
        <dbReference type="ARBA" id="ARBA00000707"/>
    </source>
</evidence>
<dbReference type="SUPFAM" id="SSF54001">
    <property type="entry name" value="Cysteine proteinases"/>
    <property type="match status" value="2"/>
</dbReference>
<dbReference type="InterPro" id="IPR028889">
    <property type="entry name" value="USP"/>
</dbReference>
<dbReference type="AlphaFoldDB" id="A0A1X7T4U2"/>
<dbReference type="PANTHER" id="PTHR21646">
    <property type="entry name" value="UBIQUITIN CARBOXYL-TERMINAL HYDROLASE"/>
    <property type="match status" value="1"/>
</dbReference>
<dbReference type="Gene3D" id="3.90.70.10">
    <property type="entry name" value="Cysteine proteinases"/>
    <property type="match status" value="3"/>
</dbReference>
<dbReference type="EC" id="3.4.19.12" evidence="2"/>
<feature type="domain" description="USP" evidence="3">
    <location>
        <begin position="1"/>
        <end position="42"/>
    </location>
</feature>
<reference evidence="4" key="1">
    <citation type="submission" date="2017-05" db="UniProtKB">
        <authorList>
            <consortium name="EnsemblMetazoa"/>
        </authorList>
    </citation>
    <scope>IDENTIFICATION</scope>
</reference>
<evidence type="ECO:0000256" key="2">
    <source>
        <dbReference type="ARBA" id="ARBA00012759"/>
    </source>
</evidence>
<dbReference type="PROSITE" id="PS50235">
    <property type="entry name" value="USP_3"/>
    <property type="match status" value="1"/>
</dbReference>
<organism evidence="4">
    <name type="scientific">Amphimedon queenslandica</name>
    <name type="common">Sponge</name>
    <dbReference type="NCBI Taxonomy" id="400682"/>
    <lineage>
        <taxon>Eukaryota</taxon>
        <taxon>Metazoa</taxon>
        <taxon>Porifera</taxon>
        <taxon>Demospongiae</taxon>
        <taxon>Heteroscleromorpha</taxon>
        <taxon>Haplosclerida</taxon>
        <taxon>Niphatidae</taxon>
        <taxon>Amphimedon</taxon>
    </lineage>
</organism>
<dbReference type="InterPro" id="IPR038765">
    <property type="entry name" value="Papain-like_cys_pep_sf"/>
</dbReference>
<evidence type="ECO:0000259" key="3">
    <source>
        <dbReference type="PROSITE" id="PS50235"/>
    </source>
</evidence>
<protein>
    <recommendedName>
        <fullName evidence="2">ubiquitinyl hydrolase 1</fullName>
        <ecNumber evidence="2">3.4.19.12</ecNumber>
    </recommendedName>
</protein>
<name>A0A1X7T4U2_AMPQE</name>
<dbReference type="InterPro" id="IPR001394">
    <property type="entry name" value="Peptidase_C19_UCH"/>
</dbReference>
<accession>A0A1X7T4U2</accession>
<dbReference type="GO" id="GO:0016579">
    <property type="term" value="P:protein deubiquitination"/>
    <property type="evidence" value="ECO:0007669"/>
    <property type="project" value="InterPro"/>
</dbReference>
<sequence length="264" mass="30798">MPDFSFIKSDGKWFKCNDEVCERITEDKVMSSDAYVLFYERVEKKFHCAEGGIQLMQSDLKLTPNDEKKKMQLDVDDITPTLTITVDSINQSTDSEYSYRQSLSNVNAALQCLVHTESLRKFIISKSTDVLNKQLATAFFEFINAVWIPERNICEPKQAKTSISFKPLFPWIVPLVESTKEEDPKYERYCKICNRLTNFLKTFDIWEMPSTLVVCHDREGYNFKKTKDAKLELTFTLSKFCHREKIRVEYQLYAVIVQLPKTGN</sequence>
<comment type="catalytic activity">
    <reaction evidence="1">
        <text>Thiol-dependent hydrolysis of ester, thioester, amide, peptide and isopeptide bonds formed by the C-terminal Gly of ubiquitin (a 76-residue protein attached to proteins as an intracellular targeting signal).</text>
        <dbReference type="EC" id="3.4.19.12"/>
    </reaction>
</comment>